<dbReference type="InterPro" id="IPR051013">
    <property type="entry name" value="MBL_superfamily_lactonases"/>
</dbReference>
<dbReference type="GO" id="GO:0016787">
    <property type="term" value="F:hydrolase activity"/>
    <property type="evidence" value="ECO:0007669"/>
    <property type="project" value="UniProtKB-KW"/>
</dbReference>
<evidence type="ECO:0000259" key="5">
    <source>
        <dbReference type="SMART" id="SM00849"/>
    </source>
</evidence>
<keyword evidence="4" id="KW-0862">Zinc</keyword>
<dbReference type="Proteomes" id="UP000478148">
    <property type="component" value="Unassembled WGS sequence"/>
</dbReference>
<evidence type="ECO:0000256" key="1">
    <source>
        <dbReference type="ARBA" id="ARBA00007749"/>
    </source>
</evidence>
<evidence type="ECO:0000313" key="7">
    <source>
        <dbReference type="Proteomes" id="UP000478148"/>
    </source>
</evidence>
<dbReference type="PANTHER" id="PTHR42978:SF6">
    <property type="entry name" value="QUORUM-QUENCHING LACTONASE YTNP-RELATED"/>
    <property type="match status" value="1"/>
</dbReference>
<dbReference type="PROSITE" id="PS51318">
    <property type="entry name" value="TAT"/>
    <property type="match status" value="1"/>
</dbReference>
<dbReference type="SMART" id="SM00849">
    <property type="entry name" value="Lactamase_B"/>
    <property type="match status" value="1"/>
</dbReference>
<dbReference type="Gene3D" id="3.60.15.10">
    <property type="entry name" value="Ribonuclease Z/Hydroxyacylglutathione hydrolase-like"/>
    <property type="match status" value="1"/>
</dbReference>
<gene>
    <name evidence="6" type="ORF">ENC19_27505</name>
</gene>
<dbReference type="GO" id="GO:0046872">
    <property type="term" value="F:metal ion binding"/>
    <property type="evidence" value="ECO:0007669"/>
    <property type="project" value="UniProtKB-KW"/>
</dbReference>
<proteinExistence type="inferred from homology"/>
<reference evidence="6 7" key="1">
    <citation type="submission" date="2020-02" db="EMBL/GenBank/DDBJ databases">
        <title>Draft Genome Sequence of Verrucosispora sp. Strain CWR15, Isolated from Gulf of Mexico Sponge.</title>
        <authorList>
            <person name="Kennedy S.J."/>
            <person name="Cella E."/>
            <person name="Azarian T."/>
            <person name="Baker B.J."/>
            <person name="Shaw L.N."/>
        </authorList>
    </citation>
    <scope>NUCLEOTIDE SEQUENCE [LARGE SCALE GENOMIC DNA]</scope>
    <source>
        <strain evidence="6 7">CWR15</strain>
    </source>
</reference>
<keyword evidence="7" id="KW-1185">Reference proteome</keyword>
<evidence type="ECO:0000256" key="2">
    <source>
        <dbReference type="ARBA" id="ARBA00022723"/>
    </source>
</evidence>
<dbReference type="InterPro" id="IPR001279">
    <property type="entry name" value="Metallo-B-lactamas"/>
</dbReference>
<evidence type="ECO:0000256" key="4">
    <source>
        <dbReference type="ARBA" id="ARBA00022833"/>
    </source>
</evidence>
<evidence type="ECO:0000313" key="6">
    <source>
        <dbReference type="EMBL" id="NGM16109.1"/>
    </source>
</evidence>
<feature type="domain" description="Metallo-beta-lactamase" evidence="5">
    <location>
        <begin position="126"/>
        <end position="343"/>
    </location>
</feature>
<dbReference type="InterPro" id="IPR006311">
    <property type="entry name" value="TAT_signal"/>
</dbReference>
<dbReference type="EMBL" id="SAIY01000013">
    <property type="protein sequence ID" value="NGM16109.1"/>
    <property type="molecule type" value="Genomic_DNA"/>
</dbReference>
<dbReference type="Pfam" id="PF00753">
    <property type="entry name" value="Lactamase_B"/>
    <property type="match status" value="1"/>
</dbReference>
<organism evidence="6 7">
    <name type="scientific">Verrucosispora sioxanthis</name>
    <dbReference type="NCBI Taxonomy" id="2499994"/>
    <lineage>
        <taxon>Bacteria</taxon>
        <taxon>Bacillati</taxon>
        <taxon>Actinomycetota</taxon>
        <taxon>Actinomycetes</taxon>
        <taxon>Micromonosporales</taxon>
        <taxon>Micromonosporaceae</taxon>
        <taxon>Micromonospora</taxon>
    </lineage>
</organism>
<dbReference type="PANTHER" id="PTHR42978">
    <property type="entry name" value="QUORUM-QUENCHING LACTONASE YTNP-RELATED-RELATED"/>
    <property type="match status" value="1"/>
</dbReference>
<protein>
    <submittedName>
        <fullName evidence="6">MBL fold metallo-hydrolase</fullName>
    </submittedName>
</protein>
<comment type="caution">
    <text evidence="6">The sequence shown here is derived from an EMBL/GenBank/DDBJ whole genome shotgun (WGS) entry which is preliminary data.</text>
</comment>
<comment type="similarity">
    <text evidence="1">Belongs to the metallo-beta-lactamase superfamily.</text>
</comment>
<keyword evidence="3 6" id="KW-0378">Hydrolase</keyword>
<sequence length="352" mass="37220">MHSAGPATAVGVECGKGISVSYSEGLVRRRTLLLGAAAVGGGVLAARPAQAEAPPAHPAARPAQARVGQPAVRSVGCFEVLALRDAAGPFFLSYDDAFSGASGNDWAAARRIDPAAFGPDRTWHLDFRCYAIRRPGDRYTLVDTGVGPEGSPASAWAPVPGALPHVLAGNGIDVRRVDTVVLTHLHEDHAGWAVTAEGVPMFPHARYVVQQRELDALEAGGSEMLGYVVRPLRAAGQLHPVDGPVVLSGDPAKAGRRTLAGRRGDRIRVVPTPGHTPGHQSVLVEGGRHDQVVVTGDVLVHAVQVADPDVAYRYEADPDLARLTRRGLLDTARRERAVLATAHLNRPFVELH</sequence>
<keyword evidence="2" id="KW-0479">Metal-binding</keyword>
<dbReference type="AlphaFoldDB" id="A0A6M1LD40"/>
<dbReference type="InterPro" id="IPR036866">
    <property type="entry name" value="RibonucZ/Hydroxyglut_hydro"/>
</dbReference>
<dbReference type="SUPFAM" id="SSF56281">
    <property type="entry name" value="Metallo-hydrolase/oxidoreductase"/>
    <property type="match status" value="1"/>
</dbReference>
<evidence type="ECO:0000256" key="3">
    <source>
        <dbReference type="ARBA" id="ARBA00022801"/>
    </source>
</evidence>
<accession>A0A6M1LD40</accession>
<name>A0A6M1LD40_9ACTN</name>